<keyword evidence="6" id="KW-0234">DNA repair</keyword>
<evidence type="ECO:0000256" key="5">
    <source>
        <dbReference type="ARBA" id="ARBA00022880"/>
    </source>
</evidence>
<name>A0A1E3QA28_LIPST</name>
<evidence type="ECO:0000256" key="6">
    <source>
        <dbReference type="ARBA" id="ARBA00023204"/>
    </source>
</evidence>
<keyword evidence="9" id="KW-0131">Cell cycle</keyword>
<comment type="similarity">
    <text evidence="2">Belongs to the timeless family.</text>
</comment>
<dbReference type="AlphaFoldDB" id="A0A1E3QA28"/>
<dbReference type="OrthoDB" id="310853at2759"/>
<evidence type="ECO:0000256" key="4">
    <source>
        <dbReference type="ARBA" id="ARBA00022763"/>
    </source>
</evidence>
<feature type="region of interest" description="Disordered" evidence="10">
    <location>
        <begin position="538"/>
        <end position="570"/>
    </location>
</feature>
<evidence type="ECO:0000256" key="1">
    <source>
        <dbReference type="ARBA" id="ARBA00004123"/>
    </source>
</evidence>
<dbReference type="GO" id="GO:0000785">
    <property type="term" value="C:chromatin"/>
    <property type="evidence" value="ECO:0007669"/>
    <property type="project" value="EnsemblFungi"/>
</dbReference>
<evidence type="ECO:0000256" key="2">
    <source>
        <dbReference type="ARBA" id="ARBA00008174"/>
    </source>
</evidence>
<evidence type="ECO:0000256" key="8">
    <source>
        <dbReference type="ARBA" id="ARBA00023254"/>
    </source>
</evidence>
<dbReference type="GO" id="GO:0003690">
    <property type="term" value="F:double-stranded DNA binding"/>
    <property type="evidence" value="ECO:0007669"/>
    <property type="project" value="EnsemblFungi"/>
</dbReference>
<dbReference type="PANTHER" id="PTHR22940:SF4">
    <property type="entry name" value="PROTEIN TIMELESS HOMOLOG"/>
    <property type="match status" value="1"/>
</dbReference>
<organism evidence="12 13">
    <name type="scientific">Lipomyces starkeyi NRRL Y-11557</name>
    <dbReference type="NCBI Taxonomy" id="675824"/>
    <lineage>
        <taxon>Eukaryota</taxon>
        <taxon>Fungi</taxon>
        <taxon>Dikarya</taxon>
        <taxon>Ascomycota</taxon>
        <taxon>Saccharomycotina</taxon>
        <taxon>Lipomycetes</taxon>
        <taxon>Lipomycetales</taxon>
        <taxon>Lipomycetaceae</taxon>
        <taxon>Lipomyces</taxon>
    </lineage>
</organism>
<proteinExistence type="inferred from homology"/>
<evidence type="ECO:0000313" key="13">
    <source>
        <dbReference type="Proteomes" id="UP000094385"/>
    </source>
</evidence>
<evidence type="ECO:0000313" key="12">
    <source>
        <dbReference type="EMBL" id="ODQ74521.1"/>
    </source>
</evidence>
<feature type="non-terminal residue" evidence="12">
    <location>
        <position position="722"/>
    </location>
</feature>
<dbReference type="GO" id="GO:0007534">
    <property type="term" value="P:gene conversion at mating-type locus"/>
    <property type="evidence" value="ECO:0007669"/>
    <property type="project" value="EnsemblFungi"/>
</dbReference>
<keyword evidence="7" id="KW-0539">Nucleus</keyword>
<dbReference type="Proteomes" id="UP000094385">
    <property type="component" value="Unassembled WGS sequence"/>
</dbReference>
<dbReference type="GO" id="GO:0006281">
    <property type="term" value="P:DNA repair"/>
    <property type="evidence" value="ECO:0007669"/>
    <property type="project" value="UniProtKB-KW"/>
</dbReference>
<accession>A0A1E3QA28</accession>
<dbReference type="GO" id="GO:0000076">
    <property type="term" value="P:DNA replication checkpoint signaling"/>
    <property type="evidence" value="ECO:0007669"/>
    <property type="project" value="TreeGrafter"/>
</dbReference>
<sequence>VDPTVGAHVTSLISALGGPDHSLPNHPYVLGDDALACLKDLKRWIKAYDEKLNRLDVARTISKTSLVTEDLLQILTDWEASRTRCTMNEFRTALACLELVVPLTWPLQLEGLRNTMATNKHKSHVERAQRLYKHSIINHPTQKVLRAVACIALPSISLTPRDRTPRDEGIIRLVLYFFRNIAMIDSTSDSDLDEGLTATILAFAQQSIFDLINALGSGVSDVLKVIDLQLLELVFQIVKGIDPDTLHCKPSEFITKQAQSTLSWLRLENGSEVKSKVTATRHNRFGTMTSLVVADKRRLTVSGQQALEDSGSAMDKLDKLKKWRRPPGGFRRTVRNFNNDLQKKTLISGDAQKALANFVDEFLDSAFNPLFISIRKEIERESSRVEDHHEEQFLYLVSWFLSAELVRQRTTPNADNGFALVAGVLDQQSLVTVTKLLRTAVENKHMRKLGYAMHCFKQIILLTSAMSSSDVETNQEIAENMISRLFYEEATLDLLASLPNVLHGTSVSLMAACCDLVYMVLKVLESYSKQNNHLYIRGKKRRSRKPKSSKSPDDTNDRGYTMLSSDEDDSIAHQQSTERYFEFARFEQQFFTQNCIDMFRSVLATYADLSDQQIKRIIAFFHRIFFKREEEVLLYRLDFMLVLHRCLDPREGISNSNSARKEVQLFMNHYVRKLAKALVDRPALYVELLFTKMPDTLFFLKYGHDEEKHLKRKREKTKVAVD</sequence>
<keyword evidence="4" id="KW-0227">DNA damage</keyword>
<dbReference type="PANTHER" id="PTHR22940">
    <property type="entry name" value="TIMEOUT/TIMELESS-2"/>
    <property type="match status" value="1"/>
</dbReference>
<dbReference type="GO" id="GO:0031298">
    <property type="term" value="C:replication fork protection complex"/>
    <property type="evidence" value="ECO:0007669"/>
    <property type="project" value="EnsemblFungi"/>
</dbReference>
<keyword evidence="13" id="KW-1185">Reference proteome</keyword>
<evidence type="ECO:0000256" key="3">
    <source>
        <dbReference type="ARBA" id="ARBA00021529"/>
    </source>
</evidence>
<evidence type="ECO:0000259" key="11">
    <source>
        <dbReference type="Pfam" id="PF04821"/>
    </source>
</evidence>
<dbReference type="Pfam" id="PF04821">
    <property type="entry name" value="TIMELESS"/>
    <property type="match status" value="1"/>
</dbReference>
<feature type="compositionally biased region" description="Basic residues" evidence="10">
    <location>
        <begin position="538"/>
        <end position="548"/>
    </location>
</feature>
<evidence type="ECO:0000256" key="9">
    <source>
        <dbReference type="ARBA" id="ARBA00023306"/>
    </source>
</evidence>
<reference evidence="12 13" key="1">
    <citation type="journal article" date="2016" name="Proc. Natl. Acad. Sci. U.S.A.">
        <title>Comparative genomics of biotechnologically important yeasts.</title>
        <authorList>
            <person name="Riley R."/>
            <person name="Haridas S."/>
            <person name="Wolfe K.H."/>
            <person name="Lopes M.R."/>
            <person name="Hittinger C.T."/>
            <person name="Goeker M."/>
            <person name="Salamov A.A."/>
            <person name="Wisecaver J.H."/>
            <person name="Long T.M."/>
            <person name="Calvey C.H."/>
            <person name="Aerts A.L."/>
            <person name="Barry K.W."/>
            <person name="Choi C."/>
            <person name="Clum A."/>
            <person name="Coughlan A.Y."/>
            <person name="Deshpande S."/>
            <person name="Douglass A.P."/>
            <person name="Hanson S.J."/>
            <person name="Klenk H.-P."/>
            <person name="LaButti K.M."/>
            <person name="Lapidus A."/>
            <person name="Lindquist E.A."/>
            <person name="Lipzen A.M."/>
            <person name="Meier-Kolthoff J.P."/>
            <person name="Ohm R.A."/>
            <person name="Otillar R.P."/>
            <person name="Pangilinan J.L."/>
            <person name="Peng Y."/>
            <person name="Rokas A."/>
            <person name="Rosa C.A."/>
            <person name="Scheuner C."/>
            <person name="Sibirny A.A."/>
            <person name="Slot J.C."/>
            <person name="Stielow J.B."/>
            <person name="Sun H."/>
            <person name="Kurtzman C.P."/>
            <person name="Blackwell M."/>
            <person name="Grigoriev I.V."/>
            <person name="Jeffries T.W."/>
        </authorList>
    </citation>
    <scope>NUCLEOTIDE SEQUENCE [LARGE SCALE GENOMIC DNA]</scope>
    <source>
        <strain evidence="12 13">NRRL Y-11557</strain>
    </source>
</reference>
<dbReference type="EMBL" id="KV454292">
    <property type="protein sequence ID" value="ODQ74521.1"/>
    <property type="molecule type" value="Genomic_DNA"/>
</dbReference>
<dbReference type="GO" id="GO:0031297">
    <property type="term" value="P:replication fork processing"/>
    <property type="evidence" value="ECO:0007669"/>
    <property type="project" value="EnsemblFungi"/>
</dbReference>
<dbReference type="GO" id="GO:0000403">
    <property type="term" value="F:Y-form DNA binding"/>
    <property type="evidence" value="ECO:0007669"/>
    <property type="project" value="EnsemblFungi"/>
</dbReference>
<dbReference type="InterPro" id="IPR044998">
    <property type="entry name" value="Timeless"/>
</dbReference>
<dbReference type="GO" id="GO:0051321">
    <property type="term" value="P:meiotic cell cycle"/>
    <property type="evidence" value="ECO:0007669"/>
    <property type="project" value="UniProtKB-KW"/>
</dbReference>
<feature type="domain" description="Timeless N-terminal" evidence="11">
    <location>
        <begin position="27"/>
        <end position="290"/>
    </location>
</feature>
<protein>
    <recommendedName>
        <fullName evidence="3">Topoisomerase 1-associated factor 1</fullName>
    </recommendedName>
</protein>
<dbReference type="STRING" id="675824.A0A1E3QA28"/>
<keyword evidence="5" id="KW-0236">DNA replication inhibitor</keyword>
<evidence type="ECO:0000256" key="10">
    <source>
        <dbReference type="SAM" id="MobiDB-lite"/>
    </source>
</evidence>
<evidence type="ECO:0000256" key="7">
    <source>
        <dbReference type="ARBA" id="ARBA00023242"/>
    </source>
</evidence>
<gene>
    <name evidence="12" type="ORF">LIPSTDRAFT_31858</name>
</gene>
<dbReference type="InterPro" id="IPR006906">
    <property type="entry name" value="Timeless_N"/>
</dbReference>
<keyword evidence="8" id="KW-0469">Meiosis</keyword>
<comment type="subcellular location">
    <subcellularLocation>
        <location evidence="1">Nucleus</location>
    </subcellularLocation>
</comment>
<dbReference type="GO" id="GO:0011000">
    <property type="term" value="P:replication fork arrest at mating type locus"/>
    <property type="evidence" value="ECO:0007669"/>
    <property type="project" value="EnsemblFungi"/>
</dbReference>
<feature type="non-terminal residue" evidence="12">
    <location>
        <position position="1"/>
    </location>
</feature>